<feature type="compositionally biased region" description="Basic and acidic residues" evidence="2">
    <location>
        <begin position="1"/>
        <end position="11"/>
    </location>
</feature>
<dbReference type="GO" id="GO:0003676">
    <property type="term" value="F:nucleic acid binding"/>
    <property type="evidence" value="ECO:0007669"/>
    <property type="project" value="InterPro"/>
</dbReference>
<evidence type="ECO:0000313" key="5">
    <source>
        <dbReference type="Proteomes" id="UP000320762"/>
    </source>
</evidence>
<feature type="compositionally biased region" description="Basic and acidic residues" evidence="2">
    <location>
        <begin position="700"/>
        <end position="711"/>
    </location>
</feature>
<comment type="caution">
    <text evidence="4">The sequence shown here is derived from an EMBL/GenBank/DDBJ whole genome shotgun (WGS) entry which is preliminary data.</text>
</comment>
<dbReference type="GO" id="GO:0008270">
    <property type="term" value="F:zinc ion binding"/>
    <property type="evidence" value="ECO:0007669"/>
    <property type="project" value="UniProtKB-KW"/>
</dbReference>
<feature type="compositionally biased region" description="Basic and acidic residues" evidence="2">
    <location>
        <begin position="589"/>
        <end position="612"/>
    </location>
</feature>
<feature type="compositionally biased region" description="Basic residues" evidence="2">
    <location>
        <begin position="278"/>
        <end position="294"/>
    </location>
</feature>
<keyword evidence="1" id="KW-0479">Metal-binding</keyword>
<proteinExistence type="predicted"/>
<feature type="compositionally biased region" description="Acidic residues" evidence="2">
    <location>
        <begin position="262"/>
        <end position="274"/>
    </location>
</feature>
<feature type="compositionally biased region" description="Basic and acidic residues" evidence="2">
    <location>
        <begin position="245"/>
        <end position="255"/>
    </location>
</feature>
<name>A0A550BRQ4_9AGAR</name>
<gene>
    <name evidence="4" type="ORF">BD626DRAFT_543440</name>
</gene>
<feature type="region of interest" description="Disordered" evidence="2">
    <location>
        <begin position="548"/>
        <end position="749"/>
    </location>
</feature>
<evidence type="ECO:0000259" key="3">
    <source>
        <dbReference type="PROSITE" id="PS50158"/>
    </source>
</evidence>
<feature type="region of interest" description="Disordered" evidence="2">
    <location>
        <begin position="349"/>
        <end position="379"/>
    </location>
</feature>
<feature type="region of interest" description="Disordered" evidence="2">
    <location>
        <begin position="245"/>
        <end position="314"/>
    </location>
</feature>
<protein>
    <recommendedName>
        <fullName evidence="3">CCHC-type domain-containing protein</fullName>
    </recommendedName>
</protein>
<keyword evidence="5" id="KW-1185">Reference proteome</keyword>
<keyword evidence="1" id="KW-0863">Zinc-finger</keyword>
<evidence type="ECO:0000313" key="4">
    <source>
        <dbReference type="EMBL" id="TRM55223.1"/>
    </source>
</evidence>
<feature type="compositionally biased region" description="Basic residues" evidence="2">
    <location>
        <begin position="354"/>
        <end position="364"/>
    </location>
</feature>
<dbReference type="AlphaFoldDB" id="A0A550BRQ4"/>
<dbReference type="EMBL" id="VDMD01000232">
    <property type="protein sequence ID" value="TRM55223.1"/>
    <property type="molecule type" value="Genomic_DNA"/>
</dbReference>
<feature type="compositionally biased region" description="Basic and acidic residues" evidence="2">
    <location>
        <begin position="718"/>
        <end position="734"/>
    </location>
</feature>
<dbReference type="Proteomes" id="UP000320762">
    <property type="component" value="Unassembled WGS sequence"/>
</dbReference>
<feature type="compositionally biased region" description="Basic and acidic residues" evidence="2">
    <location>
        <begin position="548"/>
        <end position="582"/>
    </location>
</feature>
<feature type="compositionally biased region" description="Polar residues" evidence="2">
    <location>
        <begin position="31"/>
        <end position="42"/>
    </location>
</feature>
<keyword evidence="1" id="KW-0862">Zinc</keyword>
<dbReference type="PROSITE" id="PS50158">
    <property type="entry name" value="ZF_CCHC"/>
    <property type="match status" value="1"/>
</dbReference>
<organism evidence="4 5">
    <name type="scientific">Schizophyllum amplum</name>
    <dbReference type="NCBI Taxonomy" id="97359"/>
    <lineage>
        <taxon>Eukaryota</taxon>
        <taxon>Fungi</taxon>
        <taxon>Dikarya</taxon>
        <taxon>Basidiomycota</taxon>
        <taxon>Agaricomycotina</taxon>
        <taxon>Agaricomycetes</taxon>
        <taxon>Agaricomycetidae</taxon>
        <taxon>Agaricales</taxon>
        <taxon>Schizophyllaceae</taxon>
        <taxon>Schizophyllum</taxon>
    </lineage>
</organism>
<feature type="domain" description="CCHC-type" evidence="3">
    <location>
        <begin position="382"/>
        <end position="397"/>
    </location>
</feature>
<dbReference type="STRING" id="97359.A0A550BRQ4"/>
<feature type="compositionally biased region" description="Basic and acidic residues" evidence="2">
    <location>
        <begin position="295"/>
        <end position="306"/>
    </location>
</feature>
<accession>A0A550BRQ4</accession>
<evidence type="ECO:0000256" key="2">
    <source>
        <dbReference type="SAM" id="MobiDB-lite"/>
    </source>
</evidence>
<dbReference type="OrthoDB" id="3016331at2759"/>
<feature type="region of interest" description="Disordered" evidence="2">
    <location>
        <begin position="1"/>
        <end position="58"/>
    </location>
</feature>
<evidence type="ECO:0000256" key="1">
    <source>
        <dbReference type="PROSITE-ProRule" id="PRU00047"/>
    </source>
</evidence>
<dbReference type="InterPro" id="IPR001878">
    <property type="entry name" value="Znf_CCHC"/>
</dbReference>
<reference evidence="4 5" key="1">
    <citation type="journal article" date="2019" name="New Phytol.">
        <title>Comparative genomics reveals unique wood-decay strategies and fruiting body development in the Schizophyllaceae.</title>
        <authorList>
            <person name="Almasi E."/>
            <person name="Sahu N."/>
            <person name="Krizsan K."/>
            <person name="Balint B."/>
            <person name="Kovacs G.M."/>
            <person name="Kiss B."/>
            <person name="Cseklye J."/>
            <person name="Drula E."/>
            <person name="Henrissat B."/>
            <person name="Nagy I."/>
            <person name="Chovatia M."/>
            <person name="Adam C."/>
            <person name="LaButti K."/>
            <person name="Lipzen A."/>
            <person name="Riley R."/>
            <person name="Grigoriev I.V."/>
            <person name="Nagy L.G."/>
        </authorList>
    </citation>
    <scope>NUCLEOTIDE SEQUENCE [LARGE SCALE GENOMIC DNA]</scope>
    <source>
        <strain evidence="4 5">NL-1724</strain>
    </source>
</reference>
<sequence>MSHHVSSHEGSGDYDVITDPSSVLSSVPRESGSSSHSYTRYRNLSLKKPRTKTPINRLGLPPIQDPSFAFQTLLGRARNRTKRSASISPTQAIRLQTQKVYVRMRQAIGKRWKKNLLYFYDAEKGEHTYVAVDVVDFAKKSSEKKIQNMAQWKQYYRRFTRRSGALVNSGHISEEDESYYLWMGIHSDLRSVLETHIQLRRQLDGYGSDSEDDSDTEEQPYTVAEITSAARHHFKRNRFVSRRFDADRFGQRPSDESSATETDSEGEDTSEDSDNEKQKKKARQEKKKRMKKKEQRKEKKQLERASKMSGSPAELTQLVKQLNGMKPDHESYAPMYYQAVVLDPTGREHDKYNKRTANSHKGRAPAKSSAEARSSQPRFHSCYGCHDPGHRIGECPQIARLLREQKIRRDPETNRLTLNNGNFIRRYRDESMVAAVERIMGTSADVNLYYASDEEDMEMPIRVDMFFAGVPTEHDEDLISEAEGFYNGRINNSRLRAYYGKPPPAERYPSEWDDEYPEIIIEEPSDSEFRQSRSQHYQERAEVYNRTFPAKDRIDKESSGARARRDFMEGPAKRAGLRDHGPRQVIPRKFRDLDKPSAPERPERSRVVEKPSYRPQQEDVPMAPPATESAGGPAATESRVPETPTLAERPPVLSRQDPSAGRDPGQHRTEIPPPPRRSRLDPFSSLPRTTPVDARQPRVRPTEDGQREDQPRFTQTPKVRERTSVRNESGHPDDEPPPPKGRGPAKVAPIARNTNIAEAVDKLMKGRSELTVEETFAISKEAREEMMGRLKPVAAASSQCPLELPDSSGYNQKIRWLSSGYNQGTGCKGQSSCLAWPGFGGCRGLYLLA</sequence>